<accession>A0A4Z2I399</accession>
<protein>
    <submittedName>
        <fullName evidence="1">Uncharacterized protein</fullName>
    </submittedName>
</protein>
<dbReference type="Proteomes" id="UP000314294">
    <property type="component" value="Unassembled WGS sequence"/>
</dbReference>
<gene>
    <name evidence="1" type="ORF">EYF80_017743</name>
</gene>
<reference evidence="1 2" key="1">
    <citation type="submission" date="2019-03" db="EMBL/GenBank/DDBJ databases">
        <title>First draft genome of Liparis tanakae, snailfish: a comprehensive survey of snailfish specific genes.</title>
        <authorList>
            <person name="Kim W."/>
            <person name="Song I."/>
            <person name="Jeong J.-H."/>
            <person name="Kim D."/>
            <person name="Kim S."/>
            <person name="Ryu S."/>
            <person name="Song J.Y."/>
            <person name="Lee S.K."/>
        </authorList>
    </citation>
    <scope>NUCLEOTIDE SEQUENCE [LARGE SCALE GENOMIC DNA]</scope>
    <source>
        <tissue evidence="1">Muscle</tissue>
    </source>
</reference>
<dbReference type="EMBL" id="SRLO01000143">
    <property type="protein sequence ID" value="TNN71955.1"/>
    <property type="molecule type" value="Genomic_DNA"/>
</dbReference>
<proteinExistence type="predicted"/>
<organism evidence="1 2">
    <name type="scientific">Liparis tanakae</name>
    <name type="common">Tanaka's snailfish</name>
    <dbReference type="NCBI Taxonomy" id="230148"/>
    <lineage>
        <taxon>Eukaryota</taxon>
        <taxon>Metazoa</taxon>
        <taxon>Chordata</taxon>
        <taxon>Craniata</taxon>
        <taxon>Vertebrata</taxon>
        <taxon>Euteleostomi</taxon>
        <taxon>Actinopterygii</taxon>
        <taxon>Neopterygii</taxon>
        <taxon>Teleostei</taxon>
        <taxon>Neoteleostei</taxon>
        <taxon>Acanthomorphata</taxon>
        <taxon>Eupercaria</taxon>
        <taxon>Perciformes</taxon>
        <taxon>Cottioidei</taxon>
        <taxon>Cottales</taxon>
        <taxon>Liparidae</taxon>
        <taxon>Liparis</taxon>
    </lineage>
</organism>
<keyword evidence="2" id="KW-1185">Reference proteome</keyword>
<comment type="caution">
    <text evidence="1">The sequence shown here is derived from an EMBL/GenBank/DDBJ whole genome shotgun (WGS) entry which is preliminary data.</text>
</comment>
<dbReference type="AlphaFoldDB" id="A0A4Z2I399"/>
<sequence length="163" mass="18263">MERLKIQKQLLLSVRRLLPARVERRGSAVAAERRPEHLLVLEQCGAVEMQLRTLYSHQDVPSVTSSWTACRAMSTLSITCLPCLSLFAAGDCRSTMDSPPCTCCKAPVKQFLAPIRSPFFQYCSPNGLFDLLRDIALFPPGFLHTMSLKIAISEVIKFIHELL</sequence>
<evidence type="ECO:0000313" key="2">
    <source>
        <dbReference type="Proteomes" id="UP000314294"/>
    </source>
</evidence>
<name>A0A4Z2I399_9TELE</name>
<evidence type="ECO:0000313" key="1">
    <source>
        <dbReference type="EMBL" id="TNN71955.1"/>
    </source>
</evidence>